<keyword evidence="6 8" id="KW-0479">Metal-binding</keyword>
<name>A0A1E5L9B6_9FIRM</name>
<dbReference type="GO" id="GO:0008901">
    <property type="term" value="F:ferredoxin hydrogenase activity"/>
    <property type="evidence" value="ECO:0007669"/>
    <property type="project" value="InterPro"/>
</dbReference>
<accession>A0A1E5L9B6</accession>
<dbReference type="InterPro" id="IPR001501">
    <property type="entry name" value="Ni-dep_hyd_lsu"/>
</dbReference>
<sequence>MSQRVVIDPITRIEGHLRVEIDVNENNVIGDALSSGTMIRGLEQILVGRDPRDAWAYVQRICGVCTTVHALASLRAVEDALDIRIPKNASLIRDIMNLTQYVHDHVVHFYHLHALDWVDVVSALSADPNETSQIAQSISSWPNSSPGYFRDVQNRLKSFVESGQLGIFSNAYWGHPAYKLPSAVNLLAVTHYLEALEWQKDIVKIHTIFGGKNPHPHYVVGGVASAIDINSDNAINTEKLNQVERLINKAIQVVEQMYIPDLMAIASFYKDWTYGKGIGNYMTFGDFAAPGKDIRDTDSYLFPSGVILNGDLSTVHEVSLTDPEHIQEFVDFTWLKYSDDKPGVGKHPWAGETTFDYTGPKSYKELDMTRPYTWNKAPRWKGHAVEVGPLARILVGYAKGVKEVKEVTDWAAGTLDVPLTALMSTLGRTAARGLETKLLVNRLKDTFNALVANIKAGDTVTFDKTKFDPSTWHRAGKTLQGVGWTEAPRGGLAHYIVIEDQKIKNYQAVVPSTWNASPRDLNGARGAYEAALIGTPMADPHQPLEVIRTIHSFDPCLACAVHLVDKEKREITQVNVIR</sequence>
<evidence type="ECO:0000313" key="11">
    <source>
        <dbReference type="Proteomes" id="UP000095255"/>
    </source>
</evidence>
<feature type="binding site" evidence="8">
    <location>
        <position position="559"/>
    </location>
    <ligand>
        <name>Fe cation</name>
        <dbReference type="ChEBI" id="CHEBI:24875"/>
    </ligand>
</feature>
<dbReference type="OrthoDB" id="9761717at2"/>
<evidence type="ECO:0000256" key="9">
    <source>
        <dbReference type="RuleBase" id="RU003896"/>
    </source>
</evidence>
<keyword evidence="8" id="KW-0460">Magnesium</keyword>
<dbReference type="EMBL" id="MJAT01000002">
    <property type="protein sequence ID" value="OEH86648.1"/>
    <property type="molecule type" value="Genomic_DNA"/>
</dbReference>
<feature type="binding site" evidence="8">
    <location>
        <position position="65"/>
    </location>
    <ligand>
        <name>Fe cation</name>
        <dbReference type="ChEBI" id="CHEBI:24875"/>
    </ligand>
</feature>
<comment type="subcellular location">
    <subcellularLocation>
        <location evidence="2">Cell envelope</location>
    </subcellularLocation>
</comment>
<evidence type="ECO:0000256" key="8">
    <source>
        <dbReference type="PIRSR" id="PIRSR601501-1"/>
    </source>
</evidence>
<dbReference type="STRING" id="1390249.BHU72_10375"/>
<evidence type="ECO:0000313" key="10">
    <source>
        <dbReference type="EMBL" id="OEH86648.1"/>
    </source>
</evidence>
<feature type="binding site" evidence="8">
    <location>
        <position position="65"/>
    </location>
    <ligand>
        <name>Ni(2+)</name>
        <dbReference type="ChEBI" id="CHEBI:49786"/>
    </ligand>
</feature>
<evidence type="ECO:0000256" key="7">
    <source>
        <dbReference type="ARBA" id="ARBA00023002"/>
    </source>
</evidence>
<evidence type="ECO:0000256" key="6">
    <source>
        <dbReference type="ARBA" id="ARBA00022723"/>
    </source>
</evidence>
<reference evidence="10 11" key="1">
    <citation type="submission" date="2016-09" db="EMBL/GenBank/DDBJ databases">
        <title>Desulfuribacillus arsenicus sp. nov., an obligately anaerobic, dissimilatory arsenic- and antimonate-reducing bacterium isolated from anoxic sediments.</title>
        <authorList>
            <person name="Abin C.A."/>
            <person name="Hollibaugh J.T."/>
        </authorList>
    </citation>
    <scope>NUCLEOTIDE SEQUENCE [LARGE SCALE GENOMIC DNA]</scope>
    <source>
        <strain evidence="10 11">MLFW-2</strain>
    </source>
</reference>
<dbReference type="PANTHER" id="PTHR42958:SF2">
    <property type="entry name" value="UPTAKE HYDROGENASE LARGE SUBUNIT"/>
    <property type="match status" value="1"/>
</dbReference>
<dbReference type="FunFam" id="1.10.645.10:FF:000002">
    <property type="entry name" value="Hydrogenase 2 large subunit"/>
    <property type="match status" value="1"/>
</dbReference>
<dbReference type="PROSITE" id="PS00507">
    <property type="entry name" value="NI_HGENASE_L_1"/>
    <property type="match status" value="1"/>
</dbReference>
<comment type="cofactor">
    <cofactor evidence="1 8">
        <name>Ni(2+)</name>
        <dbReference type="ChEBI" id="CHEBI:49786"/>
    </cofactor>
</comment>
<evidence type="ECO:0000256" key="3">
    <source>
        <dbReference type="ARBA" id="ARBA00009292"/>
    </source>
</evidence>
<comment type="subunit">
    <text evidence="4">Heterodimer of a large and a small subunit.</text>
</comment>
<dbReference type="InterPro" id="IPR050867">
    <property type="entry name" value="NiFe/NiFeSe_hydrgnase_LSU"/>
</dbReference>
<evidence type="ECO:0000256" key="1">
    <source>
        <dbReference type="ARBA" id="ARBA00001967"/>
    </source>
</evidence>
<dbReference type="InterPro" id="IPR018194">
    <property type="entry name" value="Ni-dep_hyd_lsu_Ni_BS"/>
</dbReference>
<dbReference type="AlphaFoldDB" id="A0A1E5L9B6"/>
<dbReference type="Proteomes" id="UP000095255">
    <property type="component" value="Unassembled WGS sequence"/>
</dbReference>
<comment type="caution">
    <text evidence="10">The sequence shown here is derived from an EMBL/GenBank/DDBJ whole genome shotgun (WGS) entry which is preliminary data.</text>
</comment>
<dbReference type="GO" id="GO:0016151">
    <property type="term" value="F:nickel cation binding"/>
    <property type="evidence" value="ECO:0007669"/>
    <property type="project" value="InterPro"/>
</dbReference>
<keyword evidence="7 9" id="KW-0560">Oxidoreductase</keyword>
<feature type="binding site" evidence="8">
    <location>
        <position position="562"/>
    </location>
    <ligand>
        <name>Mg(2+)</name>
        <dbReference type="ChEBI" id="CHEBI:18420"/>
    </ligand>
</feature>
<dbReference type="PROSITE" id="PS00508">
    <property type="entry name" value="NI_HGENASE_L_2"/>
    <property type="match status" value="1"/>
</dbReference>
<evidence type="ECO:0000256" key="5">
    <source>
        <dbReference type="ARBA" id="ARBA00022596"/>
    </source>
</evidence>
<dbReference type="Pfam" id="PF00374">
    <property type="entry name" value="NiFeSe_Hases"/>
    <property type="match status" value="1"/>
</dbReference>
<protein>
    <submittedName>
        <fullName evidence="10">Hydrogenase</fullName>
    </submittedName>
</protein>
<dbReference type="Gene3D" id="1.10.645.10">
    <property type="entry name" value="Cytochrome-c3 Hydrogenase, chain B"/>
    <property type="match status" value="1"/>
</dbReference>
<feature type="binding site" evidence="8">
    <location>
        <position position="62"/>
    </location>
    <ligand>
        <name>Mg(2+)</name>
        <dbReference type="ChEBI" id="CHEBI:18420"/>
    </ligand>
</feature>
<evidence type="ECO:0000256" key="4">
    <source>
        <dbReference type="ARBA" id="ARBA00011771"/>
    </source>
</evidence>
<feature type="binding site" evidence="8">
    <location>
        <position position="43"/>
    </location>
    <ligand>
        <name>Mg(2+)</name>
        <dbReference type="ChEBI" id="CHEBI:18420"/>
    </ligand>
</feature>
<dbReference type="PANTHER" id="PTHR42958">
    <property type="entry name" value="HYDROGENASE-2 LARGE CHAIN"/>
    <property type="match status" value="1"/>
</dbReference>
<dbReference type="InterPro" id="IPR029014">
    <property type="entry name" value="NiFe-Hase_large"/>
</dbReference>
<keyword evidence="8" id="KW-0408">Iron</keyword>
<keyword evidence="5 8" id="KW-0533">Nickel</keyword>
<comment type="similarity">
    <text evidence="3 9">Belongs to the [NiFe]/[NiFeSe] hydrogenase large subunit family.</text>
</comment>
<feature type="binding site" evidence="8">
    <location>
        <position position="556"/>
    </location>
    <ligand>
        <name>Ni(2+)</name>
        <dbReference type="ChEBI" id="CHEBI:49786"/>
    </ligand>
</feature>
<dbReference type="RefSeq" id="WP_069701014.1">
    <property type="nucleotide sequence ID" value="NZ_MJAT01000002.1"/>
</dbReference>
<proteinExistence type="inferred from homology"/>
<gene>
    <name evidence="10" type="ORF">BHU72_10375</name>
</gene>
<organism evidence="10 11">
    <name type="scientific">Desulfuribacillus stibiiarsenatis</name>
    <dbReference type="NCBI Taxonomy" id="1390249"/>
    <lineage>
        <taxon>Bacteria</taxon>
        <taxon>Bacillati</taxon>
        <taxon>Bacillota</taxon>
        <taxon>Desulfuribacillia</taxon>
        <taxon>Desulfuribacillales</taxon>
        <taxon>Desulfuribacillaceae</taxon>
        <taxon>Desulfuribacillus</taxon>
    </lineage>
</organism>
<dbReference type="GO" id="GO:0030313">
    <property type="term" value="C:cell envelope"/>
    <property type="evidence" value="ECO:0007669"/>
    <property type="project" value="UniProtKB-SubCell"/>
</dbReference>
<evidence type="ECO:0000256" key="2">
    <source>
        <dbReference type="ARBA" id="ARBA00004196"/>
    </source>
</evidence>
<comment type="cofactor">
    <cofactor evidence="8">
        <name>Fe cation</name>
        <dbReference type="ChEBI" id="CHEBI:24875"/>
    </cofactor>
</comment>
<keyword evidence="11" id="KW-1185">Reference proteome</keyword>
<dbReference type="SUPFAM" id="SSF56762">
    <property type="entry name" value="HydB/Nqo4-like"/>
    <property type="match status" value="1"/>
</dbReference>